<dbReference type="SUPFAM" id="SSF53335">
    <property type="entry name" value="S-adenosyl-L-methionine-dependent methyltransferases"/>
    <property type="match status" value="1"/>
</dbReference>
<evidence type="ECO:0000313" key="2">
    <source>
        <dbReference type="EMBL" id="MBB5030969.1"/>
    </source>
</evidence>
<organism evidence="2 3">
    <name type="scientific">Prosthecobacter vanneervenii</name>
    <dbReference type="NCBI Taxonomy" id="48466"/>
    <lineage>
        <taxon>Bacteria</taxon>
        <taxon>Pseudomonadati</taxon>
        <taxon>Verrucomicrobiota</taxon>
        <taxon>Verrucomicrobiia</taxon>
        <taxon>Verrucomicrobiales</taxon>
        <taxon>Verrucomicrobiaceae</taxon>
        <taxon>Prosthecobacter</taxon>
    </lineage>
</organism>
<protein>
    <recommendedName>
        <fullName evidence="1">Methyltransferase domain-containing protein</fullName>
    </recommendedName>
</protein>
<sequence length="278" mass="31180">MHPIIDRVLVPLDRSLAVDWIWRPIEASLIRFVRGLQRRRTAVQIQQLLKRLQTYPEVLQGKFAGMRYASIEAACSAIFPKLLGTYETELDEVFESVFKRSYDIIADVGCAEGYYAVGLARRFPTSQVYAFDIDPRAQRLCRDNASLNGVNGRVEVGGGVNAEQLAATVRGHRALVICDCEGFEGSLFTGDTVAAYSMSDLLIETHDFIEAGLCSRISGLFSKTHRVHVVHSIDDLQKARTYQCSAVDSLDFETKELAFAEGRPVIMQWLYLTPHENI</sequence>
<feature type="domain" description="Methyltransferase" evidence="1">
    <location>
        <begin position="105"/>
        <end position="157"/>
    </location>
</feature>
<gene>
    <name evidence="2" type="ORF">HNQ65_000523</name>
</gene>
<comment type="caution">
    <text evidence="2">The sequence shown here is derived from an EMBL/GenBank/DDBJ whole genome shotgun (WGS) entry which is preliminary data.</text>
</comment>
<dbReference type="InterPro" id="IPR041698">
    <property type="entry name" value="Methyltransf_25"/>
</dbReference>
<keyword evidence="3" id="KW-1185">Reference proteome</keyword>
<dbReference type="AlphaFoldDB" id="A0A7W7Y7C2"/>
<dbReference type="InterPro" id="IPR029063">
    <property type="entry name" value="SAM-dependent_MTases_sf"/>
</dbReference>
<evidence type="ECO:0000313" key="3">
    <source>
        <dbReference type="Proteomes" id="UP000590740"/>
    </source>
</evidence>
<evidence type="ECO:0000259" key="1">
    <source>
        <dbReference type="Pfam" id="PF13649"/>
    </source>
</evidence>
<dbReference type="RefSeq" id="WP_184337918.1">
    <property type="nucleotide sequence ID" value="NZ_JACHIG010000001.1"/>
</dbReference>
<dbReference type="CDD" id="cd02440">
    <property type="entry name" value="AdoMet_MTases"/>
    <property type="match status" value="1"/>
</dbReference>
<dbReference type="Proteomes" id="UP000590740">
    <property type="component" value="Unassembled WGS sequence"/>
</dbReference>
<reference evidence="2 3" key="1">
    <citation type="submission" date="2020-08" db="EMBL/GenBank/DDBJ databases">
        <title>Genomic Encyclopedia of Type Strains, Phase IV (KMG-IV): sequencing the most valuable type-strain genomes for metagenomic binning, comparative biology and taxonomic classification.</title>
        <authorList>
            <person name="Goeker M."/>
        </authorList>
    </citation>
    <scope>NUCLEOTIDE SEQUENCE [LARGE SCALE GENOMIC DNA]</scope>
    <source>
        <strain evidence="2 3">DSM 12252</strain>
    </source>
</reference>
<name>A0A7W7Y7C2_9BACT</name>
<accession>A0A7W7Y7C2</accession>
<proteinExistence type="predicted"/>
<dbReference type="EMBL" id="JACHIG010000001">
    <property type="protein sequence ID" value="MBB5030969.1"/>
    <property type="molecule type" value="Genomic_DNA"/>
</dbReference>
<dbReference type="Pfam" id="PF13649">
    <property type="entry name" value="Methyltransf_25"/>
    <property type="match status" value="1"/>
</dbReference>
<dbReference type="Gene3D" id="3.40.50.150">
    <property type="entry name" value="Vaccinia Virus protein VP39"/>
    <property type="match status" value="1"/>
</dbReference>